<comment type="caution">
    <text evidence="1">The sequence shown here is derived from an EMBL/GenBank/DDBJ whole genome shotgun (WGS) entry which is preliminary data.</text>
</comment>
<dbReference type="OrthoDB" id="10414924at2759"/>
<name>A0A9W7AKC5_9STRA</name>
<protein>
    <submittedName>
        <fullName evidence="1">Uncharacterized protein</fullName>
    </submittedName>
</protein>
<accession>A0A9W7AKC5</accession>
<evidence type="ECO:0000313" key="1">
    <source>
        <dbReference type="EMBL" id="GMH74511.1"/>
    </source>
</evidence>
<organism evidence="1 2">
    <name type="scientific">Triparma strigata</name>
    <dbReference type="NCBI Taxonomy" id="1606541"/>
    <lineage>
        <taxon>Eukaryota</taxon>
        <taxon>Sar</taxon>
        <taxon>Stramenopiles</taxon>
        <taxon>Ochrophyta</taxon>
        <taxon>Bolidophyceae</taxon>
        <taxon>Parmales</taxon>
        <taxon>Triparmaceae</taxon>
        <taxon>Triparma</taxon>
    </lineage>
</organism>
<keyword evidence="2" id="KW-1185">Reference proteome</keyword>
<gene>
    <name evidence="1" type="ORF">TrST_g2277</name>
</gene>
<reference evidence="2" key="1">
    <citation type="journal article" date="2023" name="Commun. Biol.">
        <title>Genome analysis of Parmales, the sister group of diatoms, reveals the evolutionary specialization of diatoms from phago-mixotrophs to photoautotrophs.</title>
        <authorList>
            <person name="Ban H."/>
            <person name="Sato S."/>
            <person name="Yoshikawa S."/>
            <person name="Yamada K."/>
            <person name="Nakamura Y."/>
            <person name="Ichinomiya M."/>
            <person name="Sato N."/>
            <person name="Blanc-Mathieu R."/>
            <person name="Endo H."/>
            <person name="Kuwata A."/>
            <person name="Ogata H."/>
        </authorList>
    </citation>
    <scope>NUCLEOTIDE SEQUENCE [LARGE SCALE GENOMIC DNA]</scope>
    <source>
        <strain evidence="2">NIES 3701</strain>
    </source>
</reference>
<sequence length="263" mass="30122">MSSFASSAISAAFEATFYKYFKEFCAIRTRARKTSTEKDRYKELFSTLKTEATDATQQLQPIIQKCMAFYRTAGGPDHFQLDPEFIEPMPLTRQQLRADDLTDPSDIAEFLIAVGAENQDKFQNPLKKLIADFNDPSASFESIHQKYLDEMPPPSMRNLPFRNPTFVLEPGNRKKVVRERFGPLKDEKRGRAKIKQGKELTDINRVTLEFEDPKVLELAFRCIEATRAYALVCVKNKLNETDQPPCIHLNVAVKSGQSKYEHD</sequence>
<proteinExistence type="predicted"/>
<evidence type="ECO:0000313" key="2">
    <source>
        <dbReference type="Proteomes" id="UP001165085"/>
    </source>
</evidence>
<dbReference type="AlphaFoldDB" id="A0A9W7AKC5"/>
<dbReference type="EMBL" id="BRXY01000179">
    <property type="protein sequence ID" value="GMH74511.1"/>
    <property type="molecule type" value="Genomic_DNA"/>
</dbReference>
<dbReference type="Proteomes" id="UP001165085">
    <property type="component" value="Unassembled WGS sequence"/>
</dbReference>